<name>A0A973W5G8_9BRAD</name>
<evidence type="ECO:0000313" key="1">
    <source>
        <dbReference type="EMBL" id="NVI47619.1"/>
    </source>
</evidence>
<sequence>MTEGEIIRARIAELQRMIAALQAALRIKEIETATAILHRETKGAANQ</sequence>
<protein>
    <submittedName>
        <fullName evidence="1">Uncharacterized protein</fullName>
    </submittedName>
</protein>
<dbReference type="EMBL" id="CP147711">
    <property type="protein sequence ID" value="WXC83243.1"/>
    <property type="molecule type" value="Genomic_DNA"/>
</dbReference>
<proteinExistence type="predicted"/>
<reference evidence="1" key="1">
    <citation type="submission" date="2020-06" db="EMBL/GenBank/DDBJ databases">
        <title>Whole Genome Sequence of Bradyrhizobium sp. Strain 1S1.</title>
        <authorList>
            <person name="Bromfield E.S.P."/>
            <person name="Cloutier S."/>
        </authorList>
    </citation>
    <scope>NUCLEOTIDE SEQUENCE [LARGE SCALE GENOMIC DNA]</scope>
    <source>
        <strain evidence="1">1S1</strain>
    </source>
</reference>
<evidence type="ECO:0000313" key="3">
    <source>
        <dbReference type="Proteomes" id="UP001432046"/>
    </source>
</evidence>
<keyword evidence="3" id="KW-1185">Reference proteome</keyword>
<reference evidence="2" key="3">
    <citation type="submission" date="2024-03" db="EMBL/GenBank/DDBJ databases">
        <authorList>
            <person name="Bromfield E.S.P."/>
            <person name="Cloutier S."/>
        </authorList>
    </citation>
    <scope>NUCLEOTIDE SEQUENCE</scope>
    <source>
        <strain evidence="2">5S5</strain>
    </source>
</reference>
<evidence type="ECO:0000313" key="2">
    <source>
        <dbReference type="EMBL" id="WXC83243.1"/>
    </source>
</evidence>
<organism evidence="1">
    <name type="scientific">Bradyrhizobium septentrionale</name>
    <dbReference type="NCBI Taxonomy" id="1404411"/>
    <lineage>
        <taxon>Bacteria</taxon>
        <taxon>Pseudomonadati</taxon>
        <taxon>Pseudomonadota</taxon>
        <taxon>Alphaproteobacteria</taxon>
        <taxon>Hyphomicrobiales</taxon>
        <taxon>Nitrobacteraceae</taxon>
        <taxon>Bradyrhizobium</taxon>
    </lineage>
</organism>
<accession>A0A973W5G8</accession>
<dbReference type="AlphaFoldDB" id="A0A973W5G8"/>
<dbReference type="RefSeq" id="WP_166208350.1">
    <property type="nucleotide sequence ID" value="NZ_CP088285.1"/>
</dbReference>
<dbReference type="Proteomes" id="UP001432046">
    <property type="component" value="Chromosome"/>
</dbReference>
<gene>
    <name evidence="1" type="ORF">HAP48_032600</name>
    <name evidence="2" type="ORF">WDK88_17525</name>
</gene>
<dbReference type="EMBL" id="JAAOLE020000001">
    <property type="protein sequence ID" value="NVI47619.1"/>
    <property type="molecule type" value="Genomic_DNA"/>
</dbReference>
<reference evidence="2" key="2">
    <citation type="journal article" date="2021" name="Int. J. Syst. Evol. Microbiol.">
        <title>Bradyrhizobium septentrionale sp. nov. (sv. septentrionale) and Bradyrhizobium quebecense sp. nov. (sv. septentrionale) associated with legumes native to Canada possess rearranged symbiosis genes and numerous insertion sequences.</title>
        <authorList>
            <person name="Bromfield E.S.P."/>
            <person name="Cloutier S."/>
        </authorList>
    </citation>
    <scope>NUCLEOTIDE SEQUENCE</scope>
    <source>
        <strain evidence="2">5S5</strain>
    </source>
</reference>